<organism evidence="4 5">
    <name type="scientific">Oceanobacillus piezotolerans</name>
    <dbReference type="NCBI Taxonomy" id="2448030"/>
    <lineage>
        <taxon>Bacteria</taxon>
        <taxon>Bacillati</taxon>
        <taxon>Bacillota</taxon>
        <taxon>Bacilli</taxon>
        <taxon>Bacillales</taxon>
        <taxon>Bacillaceae</taxon>
        <taxon>Oceanobacillus</taxon>
    </lineage>
</organism>
<dbReference type="PANTHER" id="PTHR11527">
    <property type="entry name" value="HEAT-SHOCK PROTEIN 20 FAMILY MEMBER"/>
    <property type="match status" value="1"/>
</dbReference>
<dbReference type="AlphaFoldDB" id="A0A498DKX5"/>
<evidence type="ECO:0000313" key="4">
    <source>
        <dbReference type="EMBL" id="RLL47142.1"/>
    </source>
</evidence>
<protein>
    <submittedName>
        <fullName evidence="4">Hsp20/alpha crystallin family protein</fullName>
    </submittedName>
</protein>
<dbReference type="Pfam" id="PF00011">
    <property type="entry name" value="HSP20"/>
    <property type="match status" value="1"/>
</dbReference>
<dbReference type="Gene3D" id="2.60.40.790">
    <property type="match status" value="1"/>
</dbReference>
<dbReference type="OrthoDB" id="1806521at2"/>
<evidence type="ECO:0000259" key="3">
    <source>
        <dbReference type="PROSITE" id="PS01031"/>
    </source>
</evidence>
<comment type="similarity">
    <text evidence="1 2">Belongs to the small heat shock protein (HSP20) family.</text>
</comment>
<gene>
    <name evidence="4" type="ORF">D8M04_06975</name>
</gene>
<dbReference type="Proteomes" id="UP000270219">
    <property type="component" value="Unassembled WGS sequence"/>
</dbReference>
<accession>A0A498DKX5</accession>
<dbReference type="SUPFAM" id="SSF49764">
    <property type="entry name" value="HSP20-like chaperones"/>
    <property type="match status" value="1"/>
</dbReference>
<dbReference type="CDD" id="cd06464">
    <property type="entry name" value="ACD_sHsps-like"/>
    <property type="match status" value="1"/>
</dbReference>
<evidence type="ECO:0000313" key="5">
    <source>
        <dbReference type="Proteomes" id="UP000270219"/>
    </source>
</evidence>
<name>A0A498DKX5_9BACI</name>
<reference evidence="4 5" key="1">
    <citation type="submission" date="2018-10" db="EMBL/GenBank/DDBJ databases">
        <title>Oceanobacillus sp. YLB-02 draft genome.</title>
        <authorList>
            <person name="Yu L."/>
        </authorList>
    </citation>
    <scope>NUCLEOTIDE SEQUENCE [LARGE SCALE GENOMIC DNA]</scope>
    <source>
        <strain evidence="4 5">YLB-02</strain>
    </source>
</reference>
<comment type="caution">
    <text evidence="4">The sequence shown here is derived from an EMBL/GenBank/DDBJ whole genome shotgun (WGS) entry which is preliminary data.</text>
</comment>
<dbReference type="EMBL" id="RCHR01000002">
    <property type="protein sequence ID" value="RLL47142.1"/>
    <property type="molecule type" value="Genomic_DNA"/>
</dbReference>
<feature type="domain" description="SHSP" evidence="3">
    <location>
        <begin position="22"/>
        <end position="135"/>
    </location>
</feature>
<dbReference type="InterPro" id="IPR002068">
    <property type="entry name" value="A-crystallin/Hsp20_dom"/>
</dbReference>
<evidence type="ECO:0000256" key="2">
    <source>
        <dbReference type="RuleBase" id="RU003616"/>
    </source>
</evidence>
<dbReference type="InterPro" id="IPR031107">
    <property type="entry name" value="Small_HSP"/>
</dbReference>
<keyword evidence="5" id="KW-1185">Reference proteome</keyword>
<sequence>MQPLHDFMKRMDNAFNDSFKHLQHHFHTKPFRVEMEEKDHAYIVKAELPGYSREQVKLEIIGNQIRIAAKDSSSLEGKDEKNNQYTKQESYEIRERYITLPMTIPEDKTTATFRHGLLKITIPKEEENRKNIVIE</sequence>
<dbReference type="PROSITE" id="PS01031">
    <property type="entry name" value="SHSP"/>
    <property type="match status" value="1"/>
</dbReference>
<dbReference type="InterPro" id="IPR008978">
    <property type="entry name" value="HSP20-like_chaperone"/>
</dbReference>
<proteinExistence type="inferred from homology"/>
<evidence type="ECO:0000256" key="1">
    <source>
        <dbReference type="PROSITE-ProRule" id="PRU00285"/>
    </source>
</evidence>